<accession>A0A969WFS8</accession>
<dbReference type="InterPro" id="IPR036942">
    <property type="entry name" value="Beta-barrel_TonB_sf"/>
</dbReference>
<comment type="caution">
    <text evidence="5">The sequence shown here is derived from an EMBL/GenBank/DDBJ whole genome shotgun (WGS) entry which is preliminary data.</text>
</comment>
<keyword evidence="6" id="KW-1185">Reference proteome</keyword>
<evidence type="ECO:0000256" key="3">
    <source>
        <dbReference type="ARBA" id="ARBA00023237"/>
    </source>
</evidence>
<keyword evidence="4" id="KW-0732">Signal</keyword>
<dbReference type="Proteomes" id="UP000653472">
    <property type="component" value="Unassembled WGS sequence"/>
</dbReference>
<organism evidence="5 6">
    <name type="scientific">Solimonas marina</name>
    <dbReference type="NCBI Taxonomy" id="2714601"/>
    <lineage>
        <taxon>Bacteria</taxon>
        <taxon>Pseudomonadati</taxon>
        <taxon>Pseudomonadota</taxon>
        <taxon>Gammaproteobacteria</taxon>
        <taxon>Nevskiales</taxon>
        <taxon>Nevskiaceae</taxon>
        <taxon>Solimonas</taxon>
    </lineage>
</organism>
<keyword evidence="3" id="KW-0998">Cell outer membrane</keyword>
<reference evidence="5" key="1">
    <citation type="submission" date="2020-03" db="EMBL/GenBank/DDBJ databases">
        <title>Solimonas marina sp. nov., isolated from deep seawater of the Pacific Ocean.</title>
        <authorList>
            <person name="Liu X."/>
            <person name="Lai Q."/>
            <person name="Sun F."/>
            <person name="Gai Y."/>
            <person name="Li G."/>
            <person name="Shao Z."/>
        </authorList>
    </citation>
    <scope>NUCLEOTIDE SEQUENCE</scope>
    <source>
        <strain evidence="5">C16B3</strain>
    </source>
</reference>
<evidence type="ECO:0000313" key="5">
    <source>
        <dbReference type="EMBL" id="NKF23925.1"/>
    </source>
</evidence>
<dbReference type="RefSeq" id="WP_168149241.1">
    <property type="nucleotide sequence ID" value="NZ_JAAVXB010000010.1"/>
</dbReference>
<evidence type="ECO:0000256" key="2">
    <source>
        <dbReference type="ARBA" id="ARBA00023136"/>
    </source>
</evidence>
<dbReference type="GO" id="GO:0009279">
    <property type="term" value="C:cell outer membrane"/>
    <property type="evidence" value="ECO:0007669"/>
    <property type="project" value="UniProtKB-SubCell"/>
</dbReference>
<comment type="subcellular location">
    <subcellularLocation>
        <location evidence="1">Cell outer membrane</location>
    </subcellularLocation>
</comment>
<gene>
    <name evidence="5" type="ORF">G7Y82_16550</name>
</gene>
<evidence type="ECO:0000256" key="1">
    <source>
        <dbReference type="ARBA" id="ARBA00004442"/>
    </source>
</evidence>
<feature type="signal peptide" evidence="4">
    <location>
        <begin position="1"/>
        <end position="26"/>
    </location>
</feature>
<evidence type="ECO:0000256" key="4">
    <source>
        <dbReference type="SAM" id="SignalP"/>
    </source>
</evidence>
<dbReference type="SUPFAM" id="SSF56935">
    <property type="entry name" value="Porins"/>
    <property type="match status" value="1"/>
</dbReference>
<dbReference type="EMBL" id="JAAVXB010000010">
    <property type="protein sequence ID" value="NKF23925.1"/>
    <property type="molecule type" value="Genomic_DNA"/>
</dbReference>
<dbReference type="AlphaFoldDB" id="A0A969WFS8"/>
<sequence>MKKSMRSHLIKAGVMTMLLAPTFAYAHDYNYIEGGYLNWDQPGDDSGYHLKGSVDVLSPIAPFIEYNSVDNVDQLSLGGIFHAPLTPQVDVILGGSYEHFDVDHGGDASGYGLRGGLRWSVPNTRLELDPQVRYVNLDHDHHDDATSFRLDALYALTPAVSLQGAFQSGDDDRYEVGLRYSFGGQI</sequence>
<feature type="chain" id="PRO_5037906134" evidence="4">
    <location>
        <begin position="27"/>
        <end position="186"/>
    </location>
</feature>
<name>A0A969WFS8_9GAMM</name>
<keyword evidence="2" id="KW-0472">Membrane</keyword>
<dbReference type="Gene3D" id="2.40.170.20">
    <property type="entry name" value="TonB-dependent receptor, beta-barrel domain"/>
    <property type="match status" value="1"/>
</dbReference>
<evidence type="ECO:0000313" key="6">
    <source>
        <dbReference type="Proteomes" id="UP000653472"/>
    </source>
</evidence>
<protein>
    <submittedName>
        <fullName evidence="5">TonB-dependent receptor</fullName>
    </submittedName>
</protein>
<keyword evidence="5" id="KW-0675">Receptor</keyword>
<proteinExistence type="predicted"/>